<gene>
    <name evidence="1" type="ORF">GCM10017772_06850</name>
</gene>
<proteinExistence type="predicted"/>
<accession>A0A919FIV5</accession>
<dbReference type="InterPro" id="IPR043857">
    <property type="entry name" value="DUF5819"/>
</dbReference>
<dbReference type="Proteomes" id="UP000627369">
    <property type="component" value="Unassembled WGS sequence"/>
</dbReference>
<protein>
    <submittedName>
        <fullName evidence="1">Uncharacterized protein</fullName>
    </submittedName>
</protein>
<evidence type="ECO:0000313" key="2">
    <source>
        <dbReference type="Proteomes" id="UP000627369"/>
    </source>
</evidence>
<evidence type="ECO:0000313" key="1">
    <source>
        <dbReference type="EMBL" id="GHH66598.1"/>
    </source>
</evidence>
<dbReference type="Pfam" id="PF19136">
    <property type="entry name" value="DUF5819"/>
    <property type="match status" value="1"/>
</dbReference>
<organism evidence="1 2">
    <name type="scientific">Promicromonospora soli</name>
    <dbReference type="NCBI Taxonomy" id="2035533"/>
    <lineage>
        <taxon>Bacteria</taxon>
        <taxon>Bacillati</taxon>
        <taxon>Actinomycetota</taxon>
        <taxon>Actinomycetes</taxon>
        <taxon>Micrococcales</taxon>
        <taxon>Promicromonosporaceae</taxon>
        <taxon>Promicromonospora</taxon>
    </lineage>
</organism>
<reference evidence="1" key="2">
    <citation type="submission" date="2020-09" db="EMBL/GenBank/DDBJ databases">
        <authorList>
            <person name="Sun Q."/>
            <person name="Zhou Y."/>
        </authorList>
    </citation>
    <scope>NUCLEOTIDE SEQUENCE</scope>
    <source>
        <strain evidence="1">CGMCC 4.7398</strain>
    </source>
</reference>
<comment type="caution">
    <text evidence="1">The sequence shown here is derived from an EMBL/GenBank/DDBJ whole genome shotgun (WGS) entry which is preliminary data.</text>
</comment>
<keyword evidence="2" id="KW-1185">Reference proteome</keyword>
<reference evidence="1" key="1">
    <citation type="journal article" date="2014" name="Int. J. Syst. Evol. Microbiol.">
        <title>Complete genome sequence of Corynebacterium casei LMG S-19264T (=DSM 44701T), isolated from a smear-ripened cheese.</title>
        <authorList>
            <consortium name="US DOE Joint Genome Institute (JGI-PGF)"/>
            <person name="Walter F."/>
            <person name="Albersmeier A."/>
            <person name="Kalinowski J."/>
            <person name="Ruckert C."/>
        </authorList>
    </citation>
    <scope>NUCLEOTIDE SEQUENCE</scope>
    <source>
        <strain evidence="1">CGMCC 4.7398</strain>
    </source>
</reference>
<name>A0A919FIV5_9MICO</name>
<sequence length="244" mass="25502">MTGLPDDDAPPGRGPATAAHRALETYMTPVFAQNWSIFAPSPLHVEYTLLVRGVYPGGPDGGLVPGPWIDTTAVEVRALTGHLLPAATERPSRRLASDTRNAYLALSEEARAVVLASPTSLRSREAGTAADANPWPGLRTALLDAGATPDAVDQYLGEDRALAAYATQVLRADGPAAAGHDPVYVQASIVRRAVAPYGAGERPEPTELVLGARPPVVVAGQDDAAFRATWDALRTETAPGGDVQ</sequence>
<dbReference type="EMBL" id="BNAS01000001">
    <property type="protein sequence ID" value="GHH66598.1"/>
    <property type="molecule type" value="Genomic_DNA"/>
</dbReference>
<dbReference type="AlphaFoldDB" id="A0A919FIV5"/>